<reference evidence="2 3" key="1">
    <citation type="submission" date="2024-01" db="EMBL/GenBank/DDBJ databases">
        <title>A draft genome for the cacao thread blight pathogen Marasmiellus scandens.</title>
        <authorList>
            <person name="Baruah I.K."/>
            <person name="Leung J."/>
            <person name="Bukari Y."/>
            <person name="Amoako-Attah I."/>
            <person name="Meinhardt L.W."/>
            <person name="Bailey B.A."/>
            <person name="Cohen S.P."/>
        </authorList>
    </citation>
    <scope>NUCLEOTIDE SEQUENCE [LARGE SCALE GENOMIC DNA]</scope>
    <source>
        <strain evidence="2 3">GH-19</strain>
    </source>
</reference>
<feature type="compositionally biased region" description="Low complexity" evidence="1">
    <location>
        <begin position="1144"/>
        <end position="1155"/>
    </location>
</feature>
<feature type="compositionally biased region" description="Low complexity" evidence="1">
    <location>
        <begin position="756"/>
        <end position="800"/>
    </location>
</feature>
<feature type="compositionally biased region" description="Low complexity" evidence="1">
    <location>
        <begin position="1000"/>
        <end position="1020"/>
    </location>
</feature>
<feature type="compositionally biased region" description="Polar residues" evidence="1">
    <location>
        <begin position="977"/>
        <end position="999"/>
    </location>
</feature>
<feature type="region of interest" description="Disordered" evidence="1">
    <location>
        <begin position="569"/>
        <end position="628"/>
    </location>
</feature>
<feature type="compositionally biased region" description="Polar residues" evidence="1">
    <location>
        <begin position="843"/>
        <end position="855"/>
    </location>
</feature>
<feature type="compositionally biased region" description="Low complexity" evidence="1">
    <location>
        <begin position="1058"/>
        <end position="1084"/>
    </location>
</feature>
<comment type="caution">
    <text evidence="2">The sequence shown here is derived from an EMBL/GenBank/DDBJ whole genome shotgun (WGS) entry which is preliminary data.</text>
</comment>
<feature type="compositionally biased region" description="Low complexity" evidence="1">
    <location>
        <begin position="930"/>
        <end position="940"/>
    </location>
</feature>
<feature type="compositionally biased region" description="Polar residues" evidence="1">
    <location>
        <begin position="201"/>
        <end position="212"/>
    </location>
</feature>
<evidence type="ECO:0000313" key="3">
    <source>
        <dbReference type="Proteomes" id="UP001498398"/>
    </source>
</evidence>
<feature type="compositionally biased region" description="Basic and acidic residues" evidence="1">
    <location>
        <begin position="468"/>
        <end position="482"/>
    </location>
</feature>
<feature type="compositionally biased region" description="Pro residues" evidence="1">
    <location>
        <begin position="400"/>
        <end position="411"/>
    </location>
</feature>
<feature type="compositionally biased region" description="Polar residues" evidence="1">
    <location>
        <begin position="312"/>
        <end position="326"/>
    </location>
</feature>
<protein>
    <submittedName>
        <fullName evidence="2">Uncharacterized protein</fullName>
    </submittedName>
</protein>
<feature type="region of interest" description="Disordered" evidence="1">
    <location>
        <begin position="72"/>
        <end position="221"/>
    </location>
</feature>
<feature type="compositionally biased region" description="Polar residues" evidence="1">
    <location>
        <begin position="136"/>
        <end position="171"/>
    </location>
</feature>
<dbReference type="EMBL" id="JBANRG010000069">
    <property type="protein sequence ID" value="KAK7440257.1"/>
    <property type="molecule type" value="Genomic_DNA"/>
</dbReference>
<sequence length="1195" mass="124522">MMPLSNSSLENRRRKAYSPRRALVRSNSSLLGSIKNFVAAPFTRLFTAPPDDFDDPNDLSGKRRRLVANVDNNVIQEDGPAPAKRMRVRSPDSSPPSSAYLDPPSSAFHLKPNYSSNNPPNRSTSTTVQDPAAANARSTVSPLRRQLSQTMSIDPSSNRSLSRDISMQSIPLYNADKQPPSTLRDQASMPPMTGRPFRMRTSLTPQPSQLQREASEPPTLSALHSNPVFVRAPSQAPSQTQESQAKPGVTTLGSLVGSQRINRPPVRQHSSLLFGTPPPSATPEAATAEKVLRELDFYKTPLVPTRIRSKMSKQLSGTSSASSVTDMFSRKHPLVLMGDHDRPRKDRKREKAKEANQTKPYAGTGGIKKRLAKARVTPEPKVKDTIDVDIEEAMKADAPPSAPVSVPPPPPQEKDSFSVVAPAPSASNGLTTSSLRVGRAPRSHLSRPARPSRSSKFSAAFEDEDMSEESKKDLEMLEEASKRAPVFELPTSFRFPEAKPADQTAATAKEPPITSLPFSFAASPSNKTPDVLTAKPVSSLPPAPVPEAPVATIRASPVAETVQVSNPSTVALTSESSTSKPVETAAPAKKVPDFFARPSAPLTPPAESTKPVEGTETERKVPDFFARPAAPIVPTVDAMAKTDGNDSDGKVPNFFASSKHFSAPTSAATEPANFLFSTTSSEVTPVATPLLFPTTTQSEAKETPKPFSFAAPKADSAPASGSSLFGFGKQNDTSSSSSSTEGLSETEKKNQSQSLSFGPSSTSVQSSQSPFSFSKPSETQPPTSTPSSGFGFGTSSGSTPDKQPFQFGAPPSTGTNSSGSLFGGSTTVKSDAPPSAPSPFAFGQSQPTTNGTSGSLFGGSTAGTEPAKSSSPFSFGQSQKEDQPKASLFGTSSGDTSSQSSSFSFSTPSTSQSTTAPFSFGNASTSNNDSSKPFSFSGSSITRPVTPPNQEQEVRMDESPTRDPKPAEPRPSLGFSFGNSTTSASLFGQGNSSNTTAPASTGFSFGTSNPSSGSNPFGNSDKTDTKPFGSSGGFGQPSSSSSFTFGTGKAAENETPRPTTASGFGTSSGSSFAFGSNSSSNPFGQPNNTGSAPTSPSTFSQTPSFTFGATSNNNSNPFGFGSPAASPATPSISLPPSFGGGSGFSAATPTTPTTSFGGGASSGGSNLFTIGSAPAPSPGGNRPMKRLPNRKTGKR</sequence>
<feature type="region of interest" description="Disordered" evidence="1">
    <location>
        <begin position="1"/>
        <end position="22"/>
    </location>
</feature>
<feature type="compositionally biased region" description="Low complexity" evidence="1">
    <location>
        <begin position="1036"/>
        <end position="1048"/>
    </location>
</feature>
<feature type="compositionally biased region" description="Low complexity" evidence="1">
    <location>
        <begin position="91"/>
        <end position="127"/>
    </location>
</feature>
<evidence type="ECO:0000256" key="1">
    <source>
        <dbReference type="SAM" id="MobiDB-lite"/>
    </source>
</evidence>
<name>A0ABR1IX84_9AGAR</name>
<feature type="compositionally biased region" description="Basic residues" evidence="1">
    <location>
        <begin position="1183"/>
        <end position="1195"/>
    </location>
</feature>
<accession>A0ABR1IX84</accession>
<feature type="region of interest" description="Disordered" evidence="1">
    <location>
        <begin position="311"/>
        <end position="547"/>
    </location>
</feature>
<keyword evidence="3" id="KW-1185">Reference proteome</keyword>
<feature type="region of interest" description="Disordered" evidence="1">
    <location>
        <begin position="685"/>
        <end position="1195"/>
    </location>
</feature>
<proteinExistence type="predicted"/>
<feature type="compositionally biased region" description="Polar residues" evidence="1">
    <location>
        <begin position="569"/>
        <end position="581"/>
    </location>
</feature>
<dbReference type="Proteomes" id="UP001498398">
    <property type="component" value="Unassembled WGS sequence"/>
</dbReference>
<feature type="compositionally biased region" description="Basic and acidic residues" evidence="1">
    <location>
        <begin position="376"/>
        <end position="386"/>
    </location>
</feature>
<organism evidence="2 3">
    <name type="scientific">Marasmiellus scandens</name>
    <dbReference type="NCBI Taxonomy" id="2682957"/>
    <lineage>
        <taxon>Eukaryota</taxon>
        <taxon>Fungi</taxon>
        <taxon>Dikarya</taxon>
        <taxon>Basidiomycota</taxon>
        <taxon>Agaricomycotina</taxon>
        <taxon>Agaricomycetes</taxon>
        <taxon>Agaricomycetidae</taxon>
        <taxon>Agaricales</taxon>
        <taxon>Marasmiineae</taxon>
        <taxon>Omphalotaceae</taxon>
        <taxon>Marasmiellus</taxon>
    </lineage>
</organism>
<feature type="compositionally biased region" description="Low complexity" evidence="1">
    <location>
        <begin position="1093"/>
        <end position="1137"/>
    </location>
</feature>
<evidence type="ECO:0000313" key="2">
    <source>
        <dbReference type="EMBL" id="KAK7440257.1"/>
    </source>
</evidence>
<feature type="compositionally biased region" description="Low complexity" evidence="1">
    <location>
        <begin position="733"/>
        <end position="743"/>
    </location>
</feature>
<feature type="compositionally biased region" description="Polar residues" evidence="1">
    <location>
        <begin position="812"/>
        <end position="829"/>
    </location>
</feature>
<feature type="compositionally biased region" description="Basic and acidic residues" evidence="1">
    <location>
        <begin position="338"/>
        <end position="356"/>
    </location>
</feature>
<feature type="compositionally biased region" description="Basic and acidic residues" evidence="1">
    <location>
        <begin position="952"/>
        <end position="968"/>
    </location>
</feature>
<feature type="compositionally biased region" description="Polar residues" evidence="1">
    <location>
        <begin position="867"/>
        <end position="878"/>
    </location>
</feature>
<gene>
    <name evidence="2" type="ORF">VKT23_017197</name>
</gene>
<feature type="compositionally biased region" description="Low complexity" evidence="1">
    <location>
        <begin position="418"/>
        <end position="427"/>
    </location>
</feature>
<feature type="compositionally biased region" description="Low complexity" evidence="1">
    <location>
        <begin position="889"/>
        <end position="920"/>
    </location>
</feature>